<keyword evidence="3" id="KW-1185">Reference proteome</keyword>
<sequence length="394" mass="45488">MDVKSSFCKGSRISHHVTRIMDLPWVIMIEILSRLPIKPIFQCRVVCKLWYGLLTSDPLFFNMHQTRSLNFPSILFLDGQCSPLLLELKAEYDYYVHRCNRTVQVTPKFHFHPRSAILVGSCNGFICLVGGLTHIENHSVYINNPLLGEYFKLELPKWEISVTQVAYGFCFSEVSGEYKVLRLVDRKVQDDTRASELEVYTLGVYEKWRNVGEIPCPVWYDFGKANVNGALHWMESEKTDCIYSFDVETEKIKSLPAPPGLETPSSNLRLAELGNCLCLTDNVDRWNVNINIWWMKEYGIAESWTKNSILVESIPHGMVNYSFEPIFIWKDGEILFQSRSKLAWYNPEMKTFRVVNVDGDVITSTKYTPSFYSLKTIMGDDFQVTNVYPKTEIA</sequence>
<dbReference type="Proteomes" id="UP000011115">
    <property type="component" value="Unassembled WGS sequence"/>
</dbReference>
<proteinExistence type="predicted"/>
<evidence type="ECO:0000313" key="2">
    <source>
        <dbReference type="EnsemblPlants" id="PGSC0003DMT400087852"/>
    </source>
</evidence>
<dbReference type="PANTHER" id="PTHR31672">
    <property type="entry name" value="BNACNNG10540D PROTEIN"/>
    <property type="match status" value="1"/>
</dbReference>
<dbReference type="CDD" id="cd22157">
    <property type="entry name" value="F-box_AtFBW1-like"/>
    <property type="match status" value="1"/>
</dbReference>
<dbReference type="SUPFAM" id="SSF81383">
    <property type="entry name" value="F-box domain"/>
    <property type="match status" value="1"/>
</dbReference>
<evidence type="ECO:0000259" key="1">
    <source>
        <dbReference type="PROSITE" id="PS50181"/>
    </source>
</evidence>
<dbReference type="eggNOG" id="ENOG502T151">
    <property type="taxonomic scope" value="Eukaryota"/>
</dbReference>
<dbReference type="InterPro" id="IPR017451">
    <property type="entry name" value="F-box-assoc_interact_dom"/>
</dbReference>
<evidence type="ECO:0000313" key="3">
    <source>
        <dbReference type="Proteomes" id="UP000011115"/>
    </source>
</evidence>
<dbReference type="SMART" id="SM00256">
    <property type="entry name" value="FBOX"/>
    <property type="match status" value="1"/>
</dbReference>
<protein>
    <submittedName>
        <fullName evidence="2">Cytochrome P450</fullName>
    </submittedName>
</protein>
<dbReference type="Pfam" id="PF00646">
    <property type="entry name" value="F-box"/>
    <property type="match status" value="1"/>
</dbReference>
<accession>M1DEP3</accession>
<dbReference type="InterPro" id="IPR011043">
    <property type="entry name" value="Gal_Oxase/kelch_b-propeller"/>
</dbReference>
<dbReference type="OMA" id="NAGRVEW"/>
<dbReference type="EnsemblPlants" id="PGSC0003DMT400087852">
    <property type="protein sequence ID" value="PGSC0003DMT400087852"/>
    <property type="gene ID" value="PGSC0003DMG400037423"/>
</dbReference>
<dbReference type="PaxDb" id="4113-PGSC0003DMT400087852"/>
<feature type="domain" description="F-box" evidence="1">
    <location>
        <begin position="17"/>
        <end position="63"/>
    </location>
</feature>
<dbReference type="InterPro" id="IPR013187">
    <property type="entry name" value="F-box-assoc_dom_typ3"/>
</dbReference>
<organism evidence="2 3">
    <name type="scientific">Solanum tuberosum</name>
    <name type="common">Potato</name>
    <dbReference type="NCBI Taxonomy" id="4113"/>
    <lineage>
        <taxon>Eukaryota</taxon>
        <taxon>Viridiplantae</taxon>
        <taxon>Streptophyta</taxon>
        <taxon>Embryophyta</taxon>
        <taxon>Tracheophyta</taxon>
        <taxon>Spermatophyta</taxon>
        <taxon>Magnoliopsida</taxon>
        <taxon>eudicotyledons</taxon>
        <taxon>Gunneridae</taxon>
        <taxon>Pentapetalae</taxon>
        <taxon>asterids</taxon>
        <taxon>lamiids</taxon>
        <taxon>Solanales</taxon>
        <taxon>Solanaceae</taxon>
        <taxon>Solanoideae</taxon>
        <taxon>Solaneae</taxon>
        <taxon>Solanum</taxon>
    </lineage>
</organism>
<dbReference type="PANTHER" id="PTHR31672:SF13">
    <property type="entry name" value="F-BOX PROTEIN CPR30-LIKE"/>
    <property type="match status" value="1"/>
</dbReference>
<dbReference type="InParanoid" id="M1DEP3"/>
<dbReference type="NCBIfam" id="TIGR01640">
    <property type="entry name" value="F_box_assoc_1"/>
    <property type="match status" value="1"/>
</dbReference>
<reference evidence="3" key="1">
    <citation type="journal article" date="2011" name="Nature">
        <title>Genome sequence and analysis of the tuber crop potato.</title>
        <authorList>
            <consortium name="The Potato Genome Sequencing Consortium"/>
        </authorList>
    </citation>
    <scope>NUCLEOTIDE SEQUENCE [LARGE SCALE GENOMIC DNA]</scope>
    <source>
        <strain evidence="3">cv. DM1-3 516 R44</strain>
    </source>
</reference>
<dbReference type="Gramene" id="PGSC0003DMT400087852">
    <property type="protein sequence ID" value="PGSC0003DMT400087852"/>
    <property type="gene ID" value="PGSC0003DMG400037423"/>
</dbReference>
<dbReference type="HOGENOM" id="CLU_027176_1_1_1"/>
<dbReference type="Pfam" id="PF08268">
    <property type="entry name" value="FBA_3"/>
    <property type="match status" value="1"/>
</dbReference>
<dbReference type="InterPro" id="IPR001810">
    <property type="entry name" value="F-box_dom"/>
</dbReference>
<dbReference type="SUPFAM" id="SSF50965">
    <property type="entry name" value="Galactose oxidase, central domain"/>
    <property type="match status" value="1"/>
</dbReference>
<dbReference type="AlphaFoldDB" id="M1DEP3"/>
<dbReference type="InterPro" id="IPR050796">
    <property type="entry name" value="SCF_F-box_component"/>
</dbReference>
<dbReference type="PROSITE" id="PS50181">
    <property type="entry name" value="FBOX"/>
    <property type="match status" value="1"/>
</dbReference>
<dbReference type="InterPro" id="IPR036047">
    <property type="entry name" value="F-box-like_dom_sf"/>
</dbReference>
<name>M1DEP3_SOLTU</name>
<reference evidence="2" key="2">
    <citation type="submission" date="2015-06" db="UniProtKB">
        <authorList>
            <consortium name="EnsemblPlants"/>
        </authorList>
    </citation>
    <scope>IDENTIFICATION</scope>
    <source>
        <strain evidence="2">DM1-3 516 R44</strain>
    </source>
</reference>
<dbReference type="Gene3D" id="1.20.1280.50">
    <property type="match status" value="1"/>
</dbReference>